<evidence type="ECO:0000256" key="1">
    <source>
        <dbReference type="SAM" id="MobiDB-lite"/>
    </source>
</evidence>
<dbReference type="EMBL" id="CP033969">
    <property type="protein sequence ID" value="AZG13879.1"/>
    <property type="molecule type" value="Genomic_DNA"/>
</dbReference>
<dbReference type="OrthoDB" id="9131963at2"/>
<evidence type="ECO:0000313" key="2">
    <source>
        <dbReference type="EMBL" id="AZG13879.1"/>
    </source>
</evidence>
<gene>
    <name evidence="2" type="ORF">EHF44_10700</name>
</gene>
<proteinExistence type="predicted"/>
<protein>
    <submittedName>
        <fullName evidence="2">Uncharacterized protein</fullName>
    </submittedName>
</protein>
<dbReference type="RefSeq" id="WP_124683730.1">
    <property type="nucleotide sequence ID" value="NZ_CP033969.1"/>
</dbReference>
<feature type="region of interest" description="Disordered" evidence="1">
    <location>
        <begin position="1"/>
        <end position="30"/>
    </location>
</feature>
<dbReference type="KEGG" id="cpau:EHF44_10700"/>
<feature type="compositionally biased region" description="Polar residues" evidence="1">
    <location>
        <begin position="1"/>
        <end position="13"/>
    </location>
</feature>
<name>A0A3G8H0P5_9BURK</name>
<dbReference type="AlphaFoldDB" id="A0A3G8H0P5"/>
<evidence type="ECO:0000313" key="3">
    <source>
        <dbReference type="Proteomes" id="UP000270411"/>
    </source>
</evidence>
<accession>A0A3G8H0P5</accession>
<reference evidence="3" key="1">
    <citation type="submission" date="2018-11" db="EMBL/GenBank/DDBJ databases">
        <title>FDA dAtabase for Regulatory Grade micrObial Sequences (FDA-ARGOS): Supporting development and validation of Infectious Disease Dx tests.</title>
        <authorList>
            <person name="Goldberg B."/>
            <person name="Campos J."/>
            <person name="Tallon L."/>
            <person name="Sadzewicz L."/>
            <person name="Zhao X."/>
            <person name="Vavikolanu K."/>
            <person name="Mehta A."/>
            <person name="Aluvathingal J."/>
            <person name="Nadendla S."/>
            <person name="Geyer C."/>
            <person name="Nandy P."/>
            <person name="Yan Y."/>
            <person name="Sichtig H."/>
        </authorList>
    </citation>
    <scope>NUCLEOTIDE SEQUENCE [LARGE SCALE GENOMIC DNA]</scope>
    <source>
        <strain evidence="3">FDAARGOS_614</strain>
    </source>
</reference>
<organism evidence="2 3">
    <name type="scientific">Cupriavidus pauculus</name>
    <dbReference type="NCBI Taxonomy" id="82633"/>
    <lineage>
        <taxon>Bacteria</taxon>
        <taxon>Pseudomonadati</taxon>
        <taxon>Pseudomonadota</taxon>
        <taxon>Betaproteobacteria</taxon>
        <taxon>Burkholderiales</taxon>
        <taxon>Burkholderiaceae</taxon>
        <taxon>Cupriavidus</taxon>
    </lineage>
</organism>
<sequence length="313" mass="32593">MTDFYQVSSADESTTPITIPTAPPPAHQNASTKVVGGVTSINFRGDGGATTTATRGAVSASDLTPYSDDDWRSTAKNSYGNPTSKITADSVVEIDGLNAQVEMFVKAGVLVETPNGFELASRAAPQATNGDTEEETQAEPGAMPAEIVDAVNSALDGMNDSTVQKAGSIGIAAAVGDMTLEDVSAAVAQDTGMEPSEAAQRTQFVVDAYQAQADHFITSGLGIPADDLQNFYDFCRQPENKGALQTAVQQQVFGNSMGGFKPLVEAYMSNVAPSAKALASRGFETKTAPNGDELVKIQGQWMPTKVAAKVGLI</sequence>
<dbReference type="Proteomes" id="UP000270411">
    <property type="component" value="Chromosome 1"/>
</dbReference>